<keyword evidence="5 9" id="KW-0812">Transmembrane</keyword>
<feature type="transmembrane region" description="Helical" evidence="9">
    <location>
        <begin position="30"/>
        <end position="54"/>
    </location>
</feature>
<evidence type="ECO:0000256" key="4">
    <source>
        <dbReference type="ARBA" id="ARBA00022679"/>
    </source>
</evidence>
<dbReference type="EMBL" id="SZWF01000007">
    <property type="protein sequence ID" value="KAA9394359.1"/>
    <property type="molecule type" value="Genomic_DNA"/>
</dbReference>
<feature type="compositionally biased region" description="Low complexity" evidence="8">
    <location>
        <begin position="1"/>
        <end position="11"/>
    </location>
</feature>
<dbReference type="GO" id="GO:0009103">
    <property type="term" value="P:lipopolysaccharide biosynthetic process"/>
    <property type="evidence" value="ECO:0007669"/>
    <property type="project" value="UniProtKB-ARBA"/>
</dbReference>
<feature type="transmembrane region" description="Helical" evidence="9">
    <location>
        <begin position="312"/>
        <end position="330"/>
    </location>
</feature>
<keyword evidence="11" id="KW-1185">Reference proteome</keyword>
<keyword evidence="4" id="KW-0808">Transferase</keyword>
<feature type="transmembrane region" description="Helical" evidence="9">
    <location>
        <begin position="281"/>
        <end position="306"/>
    </location>
</feature>
<proteinExistence type="predicted"/>
<name>A0A5J5KXF5_9MICC</name>
<sequence length="527" mass="57255">MSTSSTAAAASRESSGNGTDREVPETRIPWWPSLVAAALAGIVAFWGMTVPQFWFDETATISAVERPLNSLGRMLTDVDAVHGLYYFVMYPWAGVFGTSELAMRAPSAIALMITALALSRIGMSYASRYLPGRTVFVGLLIAVLGAVLPGLTWAGQEARGYAMAAMSVTVAWLCFERYARTRNGLLLVAFGLSMAAATGFSLYCIFMLPVFFIRTFRWGWTAITHVLVTCALVCMSCLPLAYIGMTQSDQVSWIDLSVGDVVRSMAETVFFISPRNLNGDYAGLVMSLAPWLAALTAVILVAGFVLSRARGIMAWTFCLVYFPFAVVLAAQVMGRQFFQERYLTFTAPALILLIALAVASIPWRIVGIVVTAVFAALSFPSLLAQNGEYAKDDRYGTASEEAQQADTVIFLNPQHRGIFIAYPPDREIADPMLEMDAAGSATLWGNNIPLEMAGELRETGSVAVVSYHGDLAFPMVEENLLDNQCTLTDDNSDSRFRVTNFECPDTLPDPAETPEAPVEEEPVTPGV</sequence>
<dbReference type="OrthoDB" id="5318634at2"/>
<dbReference type="GO" id="GO:0016763">
    <property type="term" value="F:pentosyltransferase activity"/>
    <property type="evidence" value="ECO:0007669"/>
    <property type="project" value="TreeGrafter"/>
</dbReference>
<evidence type="ECO:0000256" key="9">
    <source>
        <dbReference type="SAM" id="Phobius"/>
    </source>
</evidence>
<evidence type="ECO:0000256" key="2">
    <source>
        <dbReference type="ARBA" id="ARBA00022475"/>
    </source>
</evidence>
<keyword evidence="7 9" id="KW-0472">Membrane</keyword>
<evidence type="ECO:0000256" key="1">
    <source>
        <dbReference type="ARBA" id="ARBA00004651"/>
    </source>
</evidence>
<feature type="transmembrane region" description="Helical" evidence="9">
    <location>
        <begin position="342"/>
        <end position="359"/>
    </location>
</feature>
<dbReference type="InterPro" id="IPR050297">
    <property type="entry name" value="LipidA_mod_glycosyltrf_83"/>
</dbReference>
<evidence type="ECO:0000256" key="5">
    <source>
        <dbReference type="ARBA" id="ARBA00022692"/>
    </source>
</evidence>
<dbReference type="PANTHER" id="PTHR33908">
    <property type="entry name" value="MANNOSYLTRANSFERASE YKCB-RELATED"/>
    <property type="match status" value="1"/>
</dbReference>
<evidence type="ECO:0000256" key="7">
    <source>
        <dbReference type="ARBA" id="ARBA00023136"/>
    </source>
</evidence>
<feature type="transmembrane region" description="Helical" evidence="9">
    <location>
        <begin position="365"/>
        <end position="384"/>
    </location>
</feature>
<reference evidence="10 11" key="1">
    <citation type="submission" date="2019-05" db="EMBL/GenBank/DDBJ databases">
        <title>Kocuria coralli sp. nov., a novel actinobacterium isolated from coral reef seawater.</title>
        <authorList>
            <person name="Li J."/>
        </authorList>
    </citation>
    <scope>NUCLEOTIDE SEQUENCE [LARGE SCALE GENOMIC DNA]</scope>
    <source>
        <strain evidence="10 11">SCSIO 13007</strain>
    </source>
</reference>
<feature type="transmembrane region" description="Helical" evidence="9">
    <location>
        <begin position="105"/>
        <end position="123"/>
    </location>
</feature>
<keyword evidence="6 9" id="KW-1133">Transmembrane helix</keyword>
<evidence type="ECO:0000256" key="3">
    <source>
        <dbReference type="ARBA" id="ARBA00022676"/>
    </source>
</evidence>
<gene>
    <name evidence="10" type="ORF">FCK90_07780</name>
</gene>
<feature type="transmembrane region" description="Helical" evidence="9">
    <location>
        <begin position="218"/>
        <end position="243"/>
    </location>
</feature>
<comment type="caution">
    <text evidence="10">The sequence shown here is derived from an EMBL/GenBank/DDBJ whole genome shotgun (WGS) entry which is preliminary data.</text>
</comment>
<dbReference type="Proteomes" id="UP000325957">
    <property type="component" value="Unassembled WGS sequence"/>
</dbReference>
<feature type="region of interest" description="Disordered" evidence="8">
    <location>
        <begin position="503"/>
        <end position="527"/>
    </location>
</feature>
<accession>A0A5J5KXF5</accession>
<dbReference type="PANTHER" id="PTHR33908:SF11">
    <property type="entry name" value="MEMBRANE PROTEIN"/>
    <property type="match status" value="1"/>
</dbReference>
<evidence type="ECO:0000313" key="10">
    <source>
        <dbReference type="EMBL" id="KAA9394359.1"/>
    </source>
</evidence>
<evidence type="ECO:0000313" key="11">
    <source>
        <dbReference type="Proteomes" id="UP000325957"/>
    </source>
</evidence>
<comment type="subcellular location">
    <subcellularLocation>
        <location evidence="1">Cell membrane</location>
        <topology evidence="1">Multi-pass membrane protein</topology>
    </subcellularLocation>
</comment>
<feature type="region of interest" description="Disordered" evidence="8">
    <location>
        <begin position="1"/>
        <end position="24"/>
    </location>
</feature>
<feature type="transmembrane region" description="Helical" evidence="9">
    <location>
        <begin position="135"/>
        <end position="154"/>
    </location>
</feature>
<feature type="compositionally biased region" description="Acidic residues" evidence="8">
    <location>
        <begin position="517"/>
        <end position="527"/>
    </location>
</feature>
<dbReference type="AlphaFoldDB" id="A0A5J5KXF5"/>
<feature type="transmembrane region" description="Helical" evidence="9">
    <location>
        <begin position="185"/>
        <end position="212"/>
    </location>
</feature>
<dbReference type="RefSeq" id="WP_158033730.1">
    <property type="nucleotide sequence ID" value="NZ_ML708616.1"/>
</dbReference>
<keyword evidence="3" id="KW-0328">Glycosyltransferase</keyword>
<evidence type="ECO:0000256" key="8">
    <source>
        <dbReference type="SAM" id="MobiDB-lite"/>
    </source>
</evidence>
<evidence type="ECO:0008006" key="12">
    <source>
        <dbReference type="Google" id="ProtNLM"/>
    </source>
</evidence>
<dbReference type="GO" id="GO:0005886">
    <property type="term" value="C:plasma membrane"/>
    <property type="evidence" value="ECO:0007669"/>
    <property type="project" value="UniProtKB-SubCell"/>
</dbReference>
<protein>
    <recommendedName>
        <fullName evidence="12">Glycosyltransferase RgtA/B/C/D-like domain-containing protein</fullName>
    </recommendedName>
</protein>
<organism evidence="10 11">
    <name type="scientific">Kocuria coralli</name>
    <dbReference type="NCBI Taxonomy" id="1461025"/>
    <lineage>
        <taxon>Bacteria</taxon>
        <taxon>Bacillati</taxon>
        <taxon>Actinomycetota</taxon>
        <taxon>Actinomycetes</taxon>
        <taxon>Micrococcales</taxon>
        <taxon>Micrococcaceae</taxon>
        <taxon>Kocuria</taxon>
    </lineage>
</organism>
<feature type="transmembrane region" description="Helical" evidence="9">
    <location>
        <begin position="160"/>
        <end position="178"/>
    </location>
</feature>
<evidence type="ECO:0000256" key="6">
    <source>
        <dbReference type="ARBA" id="ARBA00022989"/>
    </source>
</evidence>
<keyword evidence="2" id="KW-1003">Cell membrane</keyword>